<comment type="caution">
    <text evidence="1">The sequence shown here is derived from an EMBL/GenBank/DDBJ whole genome shotgun (WGS) entry which is preliminary data.</text>
</comment>
<gene>
    <name evidence="1" type="ORF">AVEN_35626_1</name>
</gene>
<evidence type="ECO:0000313" key="2">
    <source>
        <dbReference type="Proteomes" id="UP000499080"/>
    </source>
</evidence>
<protein>
    <submittedName>
        <fullName evidence="1">Uncharacterized protein</fullName>
    </submittedName>
</protein>
<keyword evidence="2" id="KW-1185">Reference proteome</keyword>
<sequence length="126" mass="13771">MGPAKKHPFSGQSSLQSYDSFIIIKRITETDENFGNVSPFLVEKANTGSVGIISSAKLMLSGDLLVEVASRKQAQQILKLNSLSTIPVSVKPHLTLNTLKGAITCGRLLNISIEEITQEFERKRLS</sequence>
<name>A0A4Y2SZR4_ARAVE</name>
<dbReference type="AlphaFoldDB" id="A0A4Y2SZR4"/>
<dbReference type="Proteomes" id="UP000499080">
    <property type="component" value="Unassembled WGS sequence"/>
</dbReference>
<accession>A0A4Y2SZR4</accession>
<dbReference type="EMBL" id="BGPR01025153">
    <property type="protein sequence ID" value="GBN93824.1"/>
    <property type="molecule type" value="Genomic_DNA"/>
</dbReference>
<organism evidence="1 2">
    <name type="scientific">Araneus ventricosus</name>
    <name type="common">Orbweaver spider</name>
    <name type="synonym">Epeira ventricosa</name>
    <dbReference type="NCBI Taxonomy" id="182803"/>
    <lineage>
        <taxon>Eukaryota</taxon>
        <taxon>Metazoa</taxon>
        <taxon>Ecdysozoa</taxon>
        <taxon>Arthropoda</taxon>
        <taxon>Chelicerata</taxon>
        <taxon>Arachnida</taxon>
        <taxon>Araneae</taxon>
        <taxon>Araneomorphae</taxon>
        <taxon>Entelegynae</taxon>
        <taxon>Araneoidea</taxon>
        <taxon>Araneidae</taxon>
        <taxon>Araneus</taxon>
    </lineage>
</organism>
<proteinExistence type="predicted"/>
<dbReference type="OrthoDB" id="6437023at2759"/>
<evidence type="ECO:0000313" key="1">
    <source>
        <dbReference type="EMBL" id="GBN93824.1"/>
    </source>
</evidence>
<reference evidence="1 2" key="1">
    <citation type="journal article" date="2019" name="Sci. Rep.">
        <title>Orb-weaving spider Araneus ventricosus genome elucidates the spidroin gene catalogue.</title>
        <authorList>
            <person name="Kono N."/>
            <person name="Nakamura H."/>
            <person name="Ohtoshi R."/>
            <person name="Moran D.A.P."/>
            <person name="Shinohara A."/>
            <person name="Yoshida Y."/>
            <person name="Fujiwara M."/>
            <person name="Mori M."/>
            <person name="Tomita M."/>
            <person name="Arakawa K."/>
        </authorList>
    </citation>
    <scope>NUCLEOTIDE SEQUENCE [LARGE SCALE GENOMIC DNA]</scope>
</reference>